<sequence length="136" mass="14699">ARPAGKGASNKSAQTNANRSGPFVAASAASEDGPIPALWEIVERVLEKRPELEAGKKIHVSLAEWMVDVPAPLPKGSSRNSIHQKDVCPSRALVNRALRHMSRLLPGIAWTVDLETQEVQVHLADVGRFSAFCDGR</sequence>
<dbReference type="EMBL" id="CAJNNV010027401">
    <property type="protein sequence ID" value="CAE8620251.1"/>
    <property type="molecule type" value="Genomic_DNA"/>
</dbReference>
<dbReference type="OrthoDB" id="449322at2759"/>
<keyword evidence="3" id="KW-1185">Reference proteome</keyword>
<gene>
    <name evidence="2" type="ORF">PGLA1383_LOCUS37812</name>
</gene>
<organism evidence="2 3">
    <name type="scientific">Polarella glacialis</name>
    <name type="common">Dinoflagellate</name>
    <dbReference type="NCBI Taxonomy" id="89957"/>
    <lineage>
        <taxon>Eukaryota</taxon>
        <taxon>Sar</taxon>
        <taxon>Alveolata</taxon>
        <taxon>Dinophyceae</taxon>
        <taxon>Suessiales</taxon>
        <taxon>Suessiaceae</taxon>
        <taxon>Polarella</taxon>
    </lineage>
</organism>
<name>A0A813GC20_POLGL</name>
<dbReference type="Proteomes" id="UP000654075">
    <property type="component" value="Unassembled WGS sequence"/>
</dbReference>
<evidence type="ECO:0000256" key="1">
    <source>
        <dbReference type="SAM" id="MobiDB-lite"/>
    </source>
</evidence>
<accession>A0A813GC20</accession>
<reference evidence="2" key="1">
    <citation type="submission" date="2021-02" db="EMBL/GenBank/DDBJ databases">
        <authorList>
            <person name="Dougan E. K."/>
            <person name="Rhodes N."/>
            <person name="Thang M."/>
            <person name="Chan C."/>
        </authorList>
    </citation>
    <scope>NUCLEOTIDE SEQUENCE</scope>
</reference>
<proteinExistence type="predicted"/>
<protein>
    <submittedName>
        <fullName evidence="2">Uncharacterized protein</fullName>
    </submittedName>
</protein>
<evidence type="ECO:0000313" key="2">
    <source>
        <dbReference type="EMBL" id="CAE8620251.1"/>
    </source>
</evidence>
<evidence type="ECO:0000313" key="3">
    <source>
        <dbReference type="Proteomes" id="UP000654075"/>
    </source>
</evidence>
<feature type="compositionally biased region" description="Polar residues" evidence="1">
    <location>
        <begin position="9"/>
        <end position="19"/>
    </location>
</feature>
<comment type="caution">
    <text evidence="2">The sequence shown here is derived from an EMBL/GenBank/DDBJ whole genome shotgun (WGS) entry which is preliminary data.</text>
</comment>
<feature type="non-terminal residue" evidence="2">
    <location>
        <position position="1"/>
    </location>
</feature>
<feature type="region of interest" description="Disordered" evidence="1">
    <location>
        <begin position="1"/>
        <end position="30"/>
    </location>
</feature>
<dbReference type="AlphaFoldDB" id="A0A813GC20"/>